<evidence type="ECO:0000313" key="2">
    <source>
        <dbReference type="Proteomes" id="UP001295444"/>
    </source>
</evidence>
<dbReference type="Proteomes" id="UP001295444">
    <property type="component" value="Chromosome 09"/>
</dbReference>
<accession>A0AAD1T3N5</accession>
<protein>
    <submittedName>
        <fullName evidence="1">Uncharacterized protein</fullName>
    </submittedName>
</protein>
<reference evidence="1" key="1">
    <citation type="submission" date="2022-03" db="EMBL/GenBank/DDBJ databases">
        <authorList>
            <person name="Alioto T."/>
            <person name="Alioto T."/>
            <person name="Gomez Garrido J."/>
        </authorList>
    </citation>
    <scope>NUCLEOTIDE SEQUENCE</scope>
</reference>
<gene>
    <name evidence="1" type="ORF">PECUL_23A001605</name>
</gene>
<sequence>MTSKWNRNPFSAGVTGPSLRSVFEAIVKGIKRPTQKGADLVQERLKSLMTAELSGFMSDNAGLMGIPSKGITARGVYS</sequence>
<dbReference type="AlphaFoldDB" id="A0AAD1T3N5"/>
<name>A0AAD1T3N5_PELCU</name>
<organism evidence="1 2">
    <name type="scientific">Pelobates cultripes</name>
    <name type="common">Western spadefoot toad</name>
    <dbReference type="NCBI Taxonomy" id="61616"/>
    <lineage>
        <taxon>Eukaryota</taxon>
        <taxon>Metazoa</taxon>
        <taxon>Chordata</taxon>
        <taxon>Craniata</taxon>
        <taxon>Vertebrata</taxon>
        <taxon>Euteleostomi</taxon>
        <taxon>Amphibia</taxon>
        <taxon>Batrachia</taxon>
        <taxon>Anura</taxon>
        <taxon>Pelobatoidea</taxon>
        <taxon>Pelobatidae</taxon>
        <taxon>Pelobates</taxon>
    </lineage>
</organism>
<evidence type="ECO:0000313" key="1">
    <source>
        <dbReference type="EMBL" id="CAH2315371.1"/>
    </source>
</evidence>
<dbReference type="EMBL" id="OW240920">
    <property type="protein sequence ID" value="CAH2315371.1"/>
    <property type="molecule type" value="Genomic_DNA"/>
</dbReference>
<keyword evidence="2" id="KW-1185">Reference proteome</keyword>
<proteinExistence type="predicted"/>